<evidence type="ECO:0000259" key="4">
    <source>
        <dbReference type="Pfam" id="PF21046"/>
    </source>
</evidence>
<feature type="domain" description="Rad26-like helical repeats" evidence="3">
    <location>
        <begin position="502"/>
        <end position="701"/>
    </location>
</feature>
<evidence type="ECO:0008006" key="8">
    <source>
        <dbReference type="Google" id="ProtNLM"/>
    </source>
</evidence>
<dbReference type="InterPro" id="IPR048379">
    <property type="entry name" value="Rad26-like_C"/>
</dbReference>
<evidence type="ECO:0000256" key="1">
    <source>
        <dbReference type="SAM" id="Coils"/>
    </source>
</evidence>
<feature type="region of interest" description="Disordered" evidence="2">
    <location>
        <begin position="1"/>
        <end position="21"/>
    </location>
</feature>
<dbReference type="Pfam" id="PF12331">
    <property type="entry name" value="Rad26-like_helical_rpts"/>
    <property type="match status" value="1"/>
</dbReference>
<name>A0A165HE37_XYLHT</name>
<reference evidence="6 7" key="1">
    <citation type="journal article" date="2016" name="Fungal Biol.">
        <title>The genome of Xylona heveae provides a window into fungal endophytism.</title>
        <authorList>
            <person name="Gazis R."/>
            <person name="Kuo A."/>
            <person name="Riley R."/>
            <person name="LaButti K."/>
            <person name="Lipzen A."/>
            <person name="Lin J."/>
            <person name="Amirebrahimi M."/>
            <person name="Hesse C.N."/>
            <person name="Spatafora J.W."/>
            <person name="Henrissat B."/>
            <person name="Hainaut M."/>
            <person name="Grigoriev I.V."/>
            <person name="Hibbett D.S."/>
        </authorList>
    </citation>
    <scope>NUCLEOTIDE SEQUENCE [LARGE SCALE GENOMIC DNA]</scope>
    <source>
        <strain evidence="6 7">TC161</strain>
    </source>
</reference>
<dbReference type="AlphaFoldDB" id="A0A165HE37"/>
<feature type="compositionally biased region" description="Polar residues" evidence="2">
    <location>
        <begin position="33"/>
        <end position="49"/>
    </location>
</feature>
<dbReference type="Proteomes" id="UP000076632">
    <property type="component" value="Unassembled WGS sequence"/>
</dbReference>
<dbReference type="STRING" id="1328760.A0A165HE37"/>
<feature type="region of interest" description="Disordered" evidence="2">
    <location>
        <begin position="271"/>
        <end position="371"/>
    </location>
</feature>
<dbReference type="InterPro" id="IPR048380">
    <property type="entry name" value="Rad26-like_N"/>
</dbReference>
<dbReference type="GeneID" id="28901095"/>
<feature type="region of interest" description="Disordered" evidence="2">
    <location>
        <begin position="154"/>
        <end position="175"/>
    </location>
</feature>
<evidence type="ECO:0000313" key="7">
    <source>
        <dbReference type="Proteomes" id="UP000076632"/>
    </source>
</evidence>
<evidence type="ECO:0000259" key="3">
    <source>
        <dbReference type="Pfam" id="PF12331"/>
    </source>
</evidence>
<feature type="domain" description="Rad26-like N-terminal" evidence="5">
    <location>
        <begin position="394"/>
        <end position="438"/>
    </location>
</feature>
<feature type="compositionally biased region" description="Polar residues" evidence="2">
    <location>
        <begin position="347"/>
        <end position="371"/>
    </location>
</feature>
<feature type="compositionally biased region" description="Acidic residues" evidence="2">
    <location>
        <begin position="1"/>
        <end position="14"/>
    </location>
</feature>
<evidence type="ECO:0000313" key="6">
    <source>
        <dbReference type="EMBL" id="KZF23371.1"/>
    </source>
</evidence>
<protein>
    <recommendedName>
        <fullName evidence="8">DNA repair protein Rad26</fullName>
    </recommendedName>
</protein>
<evidence type="ECO:0000256" key="2">
    <source>
        <dbReference type="SAM" id="MobiDB-lite"/>
    </source>
</evidence>
<organism evidence="6 7">
    <name type="scientific">Xylona heveae (strain CBS 132557 / TC161)</name>
    <dbReference type="NCBI Taxonomy" id="1328760"/>
    <lineage>
        <taxon>Eukaryota</taxon>
        <taxon>Fungi</taxon>
        <taxon>Dikarya</taxon>
        <taxon>Ascomycota</taxon>
        <taxon>Pezizomycotina</taxon>
        <taxon>Xylonomycetes</taxon>
        <taxon>Xylonales</taxon>
        <taxon>Xylonaceae</taxon>
        <taxon>Xylona</taxon>
    </lineage>
</organism>
<accession>A0A165HE37</accession>
<proteinExistence type="predicted"/>
<dbReference type="Pfam" id="PF21048">
    <property type="entry name" value="Rad26-like_N"/>
    <property type="match status" value="1"/>
</dbReference>
<feature type="coiled-coil region" evidence="1">
    <location>
        <begin position="182"/>
        <end position="266"/>
    </location>
</feature>
<dbReference type="InParanoid" id="A0A165HE37"/>
<gene>
    <name evidence="6" type="ORF">L228DRAFT_282105</name>
</gene>
<dbReference type="EMBL" id="KV407457">
    <property type="protein sequence ID" value="KZF23371.1"/>
    <property type="molecule type" value="Genomic_DNA"/>
</dbReference>
<feature type="compositionally biased region" description="Polar residues" evidence="2">
    <location>
        <begin position="290"/>
        <end position="299"/>
    </location>
</feature>
<keyword evidence="7" id="KW-1185">Reference proteome</keyword>
<dbReference type="Pfam" id="PF21046">
    <property type="entry name" value="Rad26-like_C"/>
    <property type="match status" value="1"/>
</dbReference>
<feature type="domain" description="Rad26-like C-terminal" evidence="4">
    <location>
        <begin position="709"/>
        <end position="774"/>
    </location>
</feature>
<dbReference type="OMA" id="EMAHEML"/>
<sequence>MAGSEDEFFSDDGLDALPPDTLRDLEHSALLSTQHQSARAASVHATQPWNAEKGLPANGRLKRQELLESNRRANASYSAQYDSHHPSSDYGFDNEVIDTEILGSTEAVEEVPDVQRQNISTAQMGHVGALHQGALPQVWAEDSVYHDAPVDAHSRMHSDEDQDDSLEGGRDDGNGITIQKKLQQLLHDKEELERSLREASDSALTRAGEIAILRANKEKADKEHERKSRALEKIHQDELIKHQRNYDLERKENERIATEIRFLQQDLAEETGKVKSMKRSLRTGDGQANMPAQSPSPLTTPRKGKSRSYGDGFDDDEMVLISPGKSRAKSKPSTPRAGSKRKRRATENSPSLPLQFSQPRASFTSEAKGDQSQNQIIDASLLRRFDKDDHRFEFLQEILNHRAHGEGDRTFARLSAYTFPSSDATFSSIFLDKLQLLTYDSEIENFPAAVCDIILSLWSGCLEEKLYSPISLFVEFLLFILTLDTISTAPFIIDEVVRLTQATADLHIMPRHTREPISQLNPEIDVDACLSLLFVTSLGCNHSEEHITRFWKCMRFDFVFMALGINQKLKHILAMLDILSTGALKEGLGPVLSSPQNVRDEHANHLIDSMTRFLFQAPLEDKNEEPYSSTDIKALRLKVVDILRALSLSDHGGRLIASHRTAIGRLVNSISDSVNDLYDFFSDYECSAQIVNTAVRLLFYLRVSQTSLINMRTKLDALPSGGGTHNYIVSLTRIAFSDGFVLEAGIDDDVVDYAHQMLEDFITPDEGEALLAAFGSLSVSRENTSKAETTTLA</sequence>
<evidence type="ECO:0000259" key="5">
    <source>
        <dbReference type="Pfam" id="PF21048"/>
    </source>
</evidence>
<dbReference type="InterPro" id="IPR022093">
    <property type="entry name" value="Rad26-like_helical"/>
</dbReference>
<keyword evidence="1" id="KW-0175">Coiled coil</keyword>
<feature type="region of interest" description="Disordered" evidence="2">
    <location>
        <begin position="33"/>
        <end position="68"/>
    </location>
</feature>
<dbReference type="OrthoDB" id="5245063at2759"/>
<dbReference type="RefSeq" id="XP_018188926.1">
    <property type="nucleotide sequence ID" value="XM_018335958.1"/>
</dbReference>